<dbReference type="Pfam" id="PF01743">
    <property type="entry name" value="PolyA_pol"/>
    <property type="match status" value="1"/>
</dbReference>
<dbReference type="Pfam" id="PF12627">
    <property type="entry name" value="PolyA_pol_RNAbd"/>
    <property type="match status" value="1"/>
</dbReference>
<dbReference type="GO" id="GO:0001680">
    <property type="term" value="P:tRNA 3'-terminal CCA addition"/>
    <property type="evidence" value="ECO:0007669"/>
    <property type="project" value="UniProtKB-ARBA"/>
</dbReference>
<comment type="similarity">
    <text evidence="1 4">Belongs to the tRNA nucleotidyltransferase/poly(A) polymerase family.</text>
</comment>
<evidence type="ECO:0000259" key="6">
    <source>
        <dbReference type="Pfam" id="PF12627"/>
    </source>
</evidence>
<sequence length="519" mass="57464">MLILFSKRESEICPQLVTNTSAGERVNQVESTGRLPPSPGKPFPEWPTSAHCFNMSTWKVVDSRVAGISKASISPSTWKVLNILQSREFQAYLVGGCVRDLLLKKTPKDFDVITSATLDEVKREFHRVIVVGRQFPICRVYIKGSIVEVSSFETTRKNAKERKTIISPEMASDCDSNSLIRWKNCLQRDFTINSLFYDPSSNTIYDYVDGIKDAIILRGLRIAARLGLVFSKETAQAIRDFSSSVTTLDKSRLMMEMNSMMAYGAAGPSILLLQKFKLLEILLPIHDAYVSLQMTSESGLLASMLMKLLFCADKFLSADRPSECSLWLGLLAFHLALLLHPQDALVVWTFASILYHGEWKTAVGFARESASARVRFVPELRSHSENEADDLLLEKVSRLASLVKSSIRAFVDANALAALNAKYCGASRSGLVFVSPKMGNTVAEIFSVLTPGIRSHATTGRKARGVDYELLKRGNPDEVRLVLGKIIIDAMNSGGVAKGKEEEPADLKAPTSLYSLFRC</sequence>
<evidence type="ECO:0000256" key="4">
    <source>
        <dbReference type="RuleBase" id="RU003953"/>
    </source>
</evidence>
<dbReference type="AlphaFoldDB" id="A0A7I8K4U3"/>
<keyword evidence="4" id="KW-0694">RNA-binding</keyword>
<dbReference type="InterPro" id="IPR032828">
    <property type="entry name" value="PolyA_RNA-bd"/>
</dbReference>
<evidence type="ECO:0000259" key="5">
    <source>
        <dbReference type="Pfam" id="PF01743"/>
    </source>
</evidence>
<dbReference type="Proteomes" id="UP000663760">
    <property type="component" value="Chromosome 2"/>
</dbReference>
<feature type="domain" description="tRNA nucleotidyltransferase/poly(A) polymerase RNA and SrmB- binding" evidence="6">
    <location>
        <begin position="230"/>
        <end position="288"/>
    </location>
</feature>
<accession>A0A7I8K4U3</accession>
<dbReference type="OrthoDB" id="445712at2759"/>
<keyword evidence="3" id="KW-0547">Nucleotide-binding</keyword>
<dbReference type="SUPFAM" id="SSF81891">
    <property type="entry name" value="Poly A polymerase C-terminal region-like"/>
    <property type="match status" value="1"/>
</dbReference>
<dbReference type="InterPro" id="IPR052191">
    <property type="entry name" value="tRNA_ntf/polyA_polymerase_I"/>
</dbReference>
<evidence type="ECO:0000313" key="7">
    <source>
        <dbReference type="EMBL" id="CAA7391255.1"/>
    </source>
</evidence>
<dbReference type="InterPro" id="IPR002646">
    <property type="entry name" value="PolA_pol_head_dom"/>
</dbReference>
<name>A0A7I8K4U3_SPIIN</name>
<dbReference type="GO" id="GO:0000166">
    <property type="term" value="F:nucleotide binding"/>
    <property type="evidence" value="ECO:0007669"/>
    <property type="project" value="UniProtKB-KW"/>
</dbReference>
<dbReference type="Gene3D" id="3.30.460.10">
    <property type="entry name" value="Beta Polymerase, domain 2"/>
    <property type="match status" value="1"/>
</dbReference>
<evidence type="ECO:0000256" key="3">
    <source>
        <dbReference type="ARBA" id="ARBA00022741"/>
    </source>
</evidence>
<organism evidence="7 8">
    <name type="scientific">Spirodela intermedia</name>
    <name type="common">Intermediate duckweed</name>
    <dbReference type="NCBI Taxonomy" id="51605"/>
    <lineage>
        <taxon>Eukaryota</taxon>
        <taxon>Viridiplantae</taxon>
        <taxon>Streptophyta</taxon>
        <taxon>Embryophyta</taxon>
        <taxon>Tracheophyta</taxon>
        <taxon>Spermatophyta</taxon>
        <taxon>Magnoliopsida</taxon>
        <taxon>Liliopsida</taxon>
        <taxon>Araceae</taxon>
        <taxon>Lemnoideae</taxon>
        <taxon>Spirodela</taxon>
    </lineage>
</organism>
<dbReference type="PANTHER" id="PTHR43051:SF1">
    <property type="entry name" value="POLYNUCLEOTIDE ADENYLYLTRANSFERASE FAMILY PROTEIN"/>
    <property type="match status" value="1"/>
</dbReference>
<gene>
    <name evidence="7" type="ORF">SI8410_02002595</name>
</gene>
<dbReference type="GO" id="GO:0003723">
    <property type="term" value="F:RNA binding"/>
    <property type="evidence" value="ECO:0007669"/>
    <property type="project" value="UniProtKB-KW"/>
</dbReference>
<proteinExistence type="inferred from homology"/>
<keyword evidence="2 4" id="KW-0808">Transferase</keyword>
<evidence type="ECO:0000256" key="1">
    <source>
        <dbReference type="ARBA" id="ARBA00007265"/>
    </source>
</evidence>
<dbReference type="CDD" id="cd05398">
    <property type="entry name" value="NT_ClassII-CCAase"/>
    <property type="match status" value="1"/>
</dbReference>
<keyword evidence="8" id="KW-1185">Reference proteome</keyword>
<dbReference type="GO" id="GO:0016779">
    <property type="term" value="F:nucleotidyltransferase activity"/>
    <property type="evidence" value="ECO:0007669"/>
    <property type="project" value="InterPro"/>
</dbReference>
<protein>
    <submittedName>
        <fullName evidence="7">Uncharacterized protein</fullName>
    </submittedName>
</protein>
<reference evidence="7" key="1">
    <citation type="submission" date="2020-02" db="EMBL/GenBank/DDBJ databases">
        <authorList>
            <person name="Scholz U."/>
            <person name="Mascher M."/>
            <person name="Fiebig A."/>
        </authorList>
    </citation>
    <scope>NUCLEOTIDE SEQUENCE</scope>
</reference>
<feature type="domain" description="Poly A polymerase head" evidence="5">
    <location>
        <begin position="91"/>
        <end position="213"/>
    </location>
</feature>
<dbReference type="PANTHER" id="PTHR43051">
    <property type="entry name" value="POLYNUCLEOTIDE ADENYLYLTRANSFERASE FAMILY PROTEIN"/>
    <property type="match status" value="1"/>
</dbReference>
<dbReference type="Gene3D" id="1.10.3090.10">
    <property type="entry name" value="cca-adding enzyme, domain 2"/>
    <property type="match status" value="1"/>
</dbReference>
<dbReference type="EMBL" id="LR746265">
    <property type="protein sequence ID" value="CAA7391255.1"/>
    <property type="molecule type" value="Genomic_DNA"/>
</dbReference>
<evidence type="ECO:0000256" key="2">
    <source>
        <dbReference type="ARBA" id="ARBA00022679"/>
    </source>
</evidence>
<evidence type="ECO:0000313" key="8">
    <source>
        <dbReference type="Proteomes" id="UP000663760"/>
    </source>
</evidence>
<dbReference type="InterPro" id="IPR043519">
    <property type="entry name" value="NT_sf"/>
</dbReference>
<dbReference type="SUPFAM" id="SSF81301">
    <property type="entry name" value="Nucleotidyltransferase"/>
    <property type="match status" value="1"/>
</dbReference>